<dbReference type="EMBL" id="JBBPBM010000117">
    <property type="protein sequence ID" value="KAK8506610.1"/>
    <property type="molecule type" value="Genomic_DNA"/>
</dbReference>
<protein>
    <recommendedName>
        <fullName evidence="2">RNase H type-1 domain-containing protein</fullName>
    </recommendedName>
</protein>
<comment type="caution">
    <text evidence="3">The sequence shown here is derived from an EMBL/GenBank/DDBJ whole genome shotgun (WGS) entry which is preliminary data.</text>
</comment>
<dbReference type="Gene3D" id="3.30.420.10">
    <property type="entry name" value="Ribonuclease H-like superfamily/Ribonuclease H"/>
    <property type="match status" value="1"/>
</dbReference>
<dbReference type="PANTHER" id="PTHR47723">
    <property type="entry name" value="OS05G0353850 PROTEIN"/>
    <property type="match status" value="1"/>
</dbReference>
<dbReference type="InterPro" id="IPR053151">
    <property type="entry name" value="RNase_H-like"/>
</dbReference>
<dbReference type="InterPro" id="IPR036397">
    <property type="entry name" value="RNaseH_sf"/>
</dbReference>
<dbReference type="Proteomes" id="UP001472677">
    <property type="component" value="Unassembled WGS sequence"/>
</dbReference>
<proteinExistence type="predicted"/>
<reference evidence="3 4" key="1">
    <citation type="journal article" date="2024" name="G3 (Bethesda)">
        <title>Genome assembly of Hibiscus sabdariffa L. provides insights into metabolisms of medicinal natural products.</title>
        <authorList>
            <person name="Kim T."/>
        </authorList>
    </citation>
    <scope>NUCLEOTIDE SEQUENCE [LARGE SCALE GENOMIC DNA]</scope>
    <source>
        <strain evidence="3">TK-2024</strain>
        <tissue evidence="3">Old leaves</tissue>
    </source>
</reference>
<dbReference type="Pfam" id="PF13456">
    <property type="entry name" value="RVT_3"/>
    <property type="match status" value="1"/>
</dbReference>
<gene>
    <name evidence="3" type="ORF">V6N12_073563</name>
</gene>
<sequence>MRHSFGRKLLIIFTHYLQLMCNTMGVSLLRVGFPPCRTRGVTFANVISVDGNWDTSQLAALFDESTIAHTCGIKCPSCDDGVDRSFLSLSNGTIGGLFRNSNGDWFMGFAKAVGHSNSLQAELLTLFEGLSLAWEQGFRKHLVRSDIKQVSRDDNRPMNVMAKLVNALGFSLHVYFEPPLGVDLLLNSDKNRL</sequence>
<evidence type="ECO:0000259" key="2">
    <source>
        <dbReference type="Pfam" id="PF13456"/>
    </source>
</evidence>
<organism evidence="3 4">
    <name type="scientific">Hibiscus sabdariffa</name>
    <name type="common">roselle</name>
    <dbReference type="NCBI Taxonomy" id="183260"/>
    <lineage>
        <taxon>Eukaryota</taxon>
        <taxon>Viridiplantae</taxon>
        <taxon>Streptophyta</taxon>
        <taxon>Embryophyta</taxon>
        <taxon>Tracheophyta</taxon>
        <taxon>Spermatophyta</taxon>
        <taxon>Magnoliopsida</taxon>
        <taxon>eudicotyledons</taxon>
        <taxon>Gunneridae</taxon>
        <taxon>Pentapetalae</taxon>
        <taxon>rosids</taxon>
        <taxon>malvids</taxon>
        <taxon>Malvales</taxon>
        <taxon>Malvaceae</taxon>
        <taxon>Malvoideae</taxon>
        <taxon>Hibiscus</taxon>
    </lineage>
</organism>
<accession>A0ABR2BHI0</accession>
<keyword evidence="1" id="KW-0732">Signal</keyword>
<name>A0ABR2BHI0_9ROSI</name>
<dbReference type="PANTHER" id="PTHR47723:SF19">
    <property type="entry name" value="POLYNUCLEOTIDYL TRANSFERASE, RIBONUCLEASE H-LIKE SUPERFAMILY PROTEIN"/>
    <property type="match status" value="1"/>
</dbReference>
<dbReference type="InterPro" id="IPR002156">
    <property type="entry name" value="RNaseH_domain"/>
</dbReference>
<feature type="domain" description="RNase H type-1" evidence="2">
    <location>
        <begin position="90"/>
        <end position="152"/>
    </location>
</feature>
<feature type="signal peptide" evidence="1">
    <location>
        <begin position="1"/>
        <end position="25"/>
    </location>
</feature>
<feature type="chain" id="PRO_5045594528" description="RNase H type-1 domain-containing protein" evidence="1">
    <location>
        <begin position="26"/>
        <end position="193"/>
    </location>
</feature>
<keyword evidence="4" id="KW-1185">Reference proteome</keyword>
<evidence type="ECO:0000313" key="3">
    <source>
        <dbReference type="EMBL" id="KAK8506610.1"/>
    </source>
</evidence>
<dbReference type="InterPro" id="IPR044730">
    <property type="entry name" value="RNase_H-like_dom_plant"/>
</dbReference>
<evidence type="ECO:0000313" key="4">
    <source>
        <dbReference type="Proteomes" id="UP001472677"/>
    </source>
</evidence>
<evidence type="ECO:0000256" key="1">
    <source>
        <dbReference type="SAM" id="SignalP"/>
    </source>
</evidence>
<dbReference type="CDD" id="cd06222">
    <property type="entry name" value="RNase_H_like"/>
    <property type="match status" value="1"/>
</dbReference>